<sequence length="890" mass="97638">MKLSRIRIAQFRQFRDAIEIDGIAPGLNLFTGPNEAGKSTIVAAIRAAFFERYRSSSADDFRPWGDSSAAPSVTLDFEHDGEQYRLLKSFLGKKRCELQIGARRLDGAEAEDHLAALLGFQHASKGASKAEHWGIPGLLWMTQGTAQNVREPLAHATGHLRSVLNSAVGEVASSHGDEVIARVESARNELLTARTGKPTGTYLAAVEKRDALAAAAAQAAAEIEEYRHKVDTLSRLRAAHEADEAQPPWLDAREQERAAARRLEDIQEIERDLGEQRIRVTQIEERMALLRAQLDAYAGEARTAETRRAVLAEARQANENAAALVAPWRERLDDATRQHEAARLGAQRARLRERRATMDRERAALQAGVQAATRTLAAAQAEQARRQEHERRAAALRITDQDLAALREQARLRRELQLRLSAVATRLEFALEAGQAIEIDGDRVQGSGERQLAKATALTLPGVGRLTITPGGADLAALRRQADEAGERLASLLQGLDLASVEAAETRAREYGAALDEAKVAAGTLKGLAPQGIDVLRAQLDNDEARLREVEQALAQLAGENEADGADGANEAPLSAQEAEARLLTLERSLKQIGAELHKAQLAESDSQARVEAAQREYDAAQALLAAPGRAEKEAAARQSLDEARAEAASARARVESLLAQVEQARPDILKQDLERYRRSAEQLEQAFHQRRDALMRLDVELQAAGARGLEERQAEIARDLAQARRRAQELTHRAEALDHLLTLLRDKRALLTTQLQAPLRQHLQRYVQLLFPQGSVDLDADLMPGTLARAGVSGLESAAFDELSFGAREQLGVISRLAYADLLLEAGRPTLVILDDALVHSDEQRLAQMKRILFDAATRHQVLLFTCHPASWRDMGVAPRALETLRMRG</sequence>
<dbReference type="Proteomes" id="UP000216020">
    <property type="component" value="Unassembled WGS sequence"/>
</dbReference>
<dbReference type="OrthoDB" id="9764467at2"/>
<feature type="coiled-coil region" evidence="1">
    <location>
        <begin position="475"/>
        <end position="596"/>
    </location>
</feature>
<dbReference type="PANTHER" id="PTHR41259">
    <property type="entry name" value="DOUBLE-STRAND BREAK REPAIR RAD50 ATPASE, PUTATIVE-RELATED"/>
    <property type="match status" value="1"/>
</dbReference>
<dbReference type="Gene3D" id="3.40.50.300">
    <property type="entry name" value="P-loop containing nucleotide triphosphate hydrolases"/>
    <property type="match status" value="2"/>
</dbReference>
<evidence type="ECO:0000256" key="1">
    <source>
        <dbReference type="SAM" id="Coils"/>
    </source>
</evidence>
<feature type="coiled-coil region" evidence="1">
    <location>
        <begin position="341"/>
        <end position="399"/>
    </location>
</feature>
<name>A0A261SJB1_9BORD</name>
<dbReference type="InterPro" id="IPR027417">
    <property type="entry name" value="P-loop_NTPase"/>
</dbReference>
<dbReference type="InterPro" id="IPR038729">
    <property type="entry name" value="Rad50/SbcC_AAA"/>
</dbReference>
<feature type="coiled-coil region" evidence="1">
    <location>
        <begin position="634"/>
        <end position="741"/>
    </location>
</feature>
<dbReference type="PANTHER" id="PTHR41259:SF1">
    <property type="entry name" value="DOUBLE-STRAND BREAK REPAIR RAD50 ATPASE, PUTATIVE-RELATED"/>
    <property type="match status" value="1"/>
</dbReference>
<dbReference type="GO" id="GO:0006302">
    <property type="term" value="P:double-strand break repair"/>
    <property type="evidence" value="ECO:0007669"/>
    <property type="project" value="InterPro"/>
</dbReference>
<feature type="coiled-coil region" evidence="1">
    <location>
        <begin position="209"/>
        <end position="300"/>
    </location>
</feature>
<comment type="caution">
    <text evidence="3">The sequence shown here is derived from an EMBL/GenBank/DDBJ whole genome shotgun (WGS) entry which is preliminary data.</text>
</comment>
<gene>
    <name evidence="3" type="ORF">CAL29_01230</name>
</gene>
<dbReference type="AlphaFoldDB" id="A0A261SJB1"/>
<dbReference type="EMBL" id="NEVM01000001">
    <property type="protein sequence ID" value="OZI37087.1"/>
    <property type="molecule type" value="Genomic_DNA"/>
</dbReference>
<accession>A0A261SJB1</accession>
<evidence type="ECO:0000313" key="3">
    <source>
        <dbReference type="EMBL" id="OZI37087.1"/>
    </source>
</evidence>
<keyword evidence="4" id="KW-1185">Reference proteome</keyword>
<evidence type="ECO:0000313" key="4">
    <source>
        <dbReference type="Proteomes" id="UP000216020"/>
    </source>
</evidence>
<feature type="domain" description="Rad50/SbcC-type AAA" evidence="2">
    <location>
        <begin position="5"/>
        <end position="84"/>
    </location>
</feature>
<protein>
    <recommendedName>
        <fullName evidence="2">Rad50/SbcC-type AAA domain-containing protein</fullName>
    </recommendedName>
</protein>
<proteinExistence type="predicted"/>
<dbReference type="Pfam" id="PF13476">
    <property type="entry name" value="AAA_23"/>
    <property type="match status" value="1"/>
</dbReference>
<evidence type="ECO:0000259" key="2">
    <source>
        <dbReference type="Pfam" id="PF13476"/>
    </source>
</evidence>
<reference evidence="4" key="1">
    <citation type="submission" date="2017-05" db="EMBL/GenBank/DDBJ databases">
        <title>Complete and WGS of Bordetella genogroups.</title>
        <authorList>
            <person name="Spilker T."/>
            <person name="Lipuma J."/>
        </authorList>
    </citation>
    <scope>NUCLEOTIDE SEQUENCE [LARGE SCALE GENOMIC DNA]</scope>
    <source>
        <strain evidence="4">AU16122</strain>
    </source>
</reference>
<dbReference type="SUPFAM" id="SSF52540">
    <property type="entry name" value="P-loop containing nucleoside triphosphate hydrolases"/>
    <property type="match status" value="1"/>
</dbReference>
<keyword evidence="1" id="KW-0175">Coiled coil</keyword>
<organism evidence="3 4">
    <name type="scientific">Bordetella genomosp. 10</name>
    <dbReference type="NCBI Taxonomy" id="1416804"/>
    <lineage>
        <taxon>Bacteria</taxon>
        <taxon>Pseudomonadati</taxon>
        <taxon>Pseudomonadota</taxon>
        <taxon>Betaproteobacteria</taxon>
        <taxon>Burkholderiales</taxon>
        <taxon>Alcaligenaceae</taxon>
        <taxon>Bordetella</taxon>
    </lineage>
</organism>
<dbReference type="RefSeq" id="WP_094851194.1">
    <property type="nucleotide sequence ID" value="NZ_NEVM01000001.1"/>
</dbReference>
<dbReference type="GO" id="GO:0016887">
    <property type="term" value="F:ATP hydrolysis activity"/>
    <property type="evidence" value="ECO:0007669"/>
    <property type="project" value="InterPro"/>
</dbReference>